<evidence type="ECO:0000313" key="1">
    <source>
        <dbReference type="EMBL" id="PVX75777.1"/>
    </source>
</evidence>
<accession>A0ABX5KEB3</accession>
<dbReference type="Proteomes" id="UP000245712">
    <property type="component" value="Unassembled WGS sequence"/>
</dbReference>
<protein>
    <submittedName>
        <fullName evidence="1">Uncharacterized protein</fullName>
    </submittedName>
</protein>
<reference evidence="1 2" key="1">
    <citation type="submission" date="2018-05" db="EMBL/GenBank/DDBJ databases">
        <title>Genomic Encyclopedia of Type Strains, Phase IV (KMG-V): Genome sequencing to study the core and pangenomes of soil and plant-associated prokaryotes.</title>
        <authorList>
            <person name="Whitman W."/>
        </authorList>
    </citation>
    <scope>NUCLEOTIDE SEQUENCE [LARGE SCALE GENOMIC DNA]</scope>
    <source>
        <strain evidence="1 2">SCZa-39</strain>
    </source>
</reference>
<proteinExistence type="predicted"/>
<gene>
    <name evidence="1" type="ORF">C7402_117189</name>
</gene>
<keyword evidence="2" id="KW-1185">Reference proteome</keyword>
<name>A0ABX5KEB3_9BURK</name>
<dbReference type="EMBL" id="QEOB01000017">
    <property type="protein sequence ID" value="PVX75777.1"/>
    <property type="molecule type" value="Genomic_DNA"/>
</dbReference>
<organism evidence="1 2">
    <name type="scientific">Paraburkholderia unamae</name>
    <dbReference type="NCBI Taxonomy" id="219649"/>
    <lineage>
        <taxon>Bacteria</taxon>
        <taxon>Pseudomonadati</taxon>
        <taxon>Pseudomonadota</taxon>
        <taxon>Betaproteobacteria</taxon>
        <taxon>Burkholderiales</taxon>
        <taxon>Burkholderiaceae</taxon>
        <taxon>Paraburkholderia</taxon>
    </lineage>
</organism>
<evidence type="ECO:0000313" key="2">
    <source>
        <dbReference type="Proteomes" id="UP000245712"/>
    </source>
</evidence>
<sequence length="33" mass="3478">MTNETGMRSANRLNLPSQVSWAAGGIGVAHTLH</sequence>
<comment type="caution">
    <text evidence="1">The sequence shown here is derived from an EMBL/GenBank/DDBJ whole genome shotgun (WGS) entry which is preliminary data.</text>
</comment>